<dbReference type="GO" id="GO:0004371">
    <property type="term" value="F:glycerone kinase activity"/>
    <property type="evidence" value="ECO:0007669"/>
    <property type="project" value="InterPro"/>
</dbReference>
<evidence type="ECO:0000313" key="4">
    <source>
        <dbReference type="Proteomes" id="UP000186132"/>
    </source>
</evidence>
<sequence length="585" mass="57918">MAGVDVLDAGAALDALDLDAVRRWAAAATTALAAHRGEIDALNVFPVADGDTGSNLLATLRAGVAALAATADTTEDSAGALAALAAGAARGATGNSGFILSQFLRGTAETARAGQPGDAATVAAGLARGAELARSAVVTPVEGTMLTVARAAADAALAAATSEGAAGPATLRDTVDAAAAAARSALGHTTAQLPRLAEHGVVDAGGRGLVVVLDALATVVAGGPVPTSTPIPAAAPPARASGRHRAPREPVDPRFAFEVQYLLRATADDVAELRDGLAAIGDSVVVVALDAPAVAGRTPARPGPEWKVHVHVNDVGLAIEAGLGVGEVREIEVETLADAPDPSARPHPRVEDETSHDQSVGTEGGVGTAVVAVAPGAGLAHLFDAEGVHTVDGGTATPPSAADVLATIRATGAREVVLLPNASVVTGVAEAAAREARRAGGRVAVVPTRSPVQGLAAVAVHDANRPFDDDVVAMAEAAAATRFAEIAIATEEALTAVGVCQPGDTLGLIDGEVVEVGRGLLAVAFGLVDRLLGVGAELMTIVVGATAPPRAGELVEAHVRGRAPWTDVTVVAGGQHDHPLVIGAE</sequence>
<dbReference type="NCBIfam" id="TIGR03599">
    <property type="entry name" value="YloV"/>
    <property type="match status" value="1"/>
</dbReference>
<evidence type="ECO:0000313" key="3">
    <source>
        <dbReference type="EMBL" id="SHF61074.1"/>
    </source>
</evidence>
<feature type="region of interest" description="Disordered" evidence="1">
    <location>
        <begin position="336"/>
        <end position="363"/>
    </location>
</feature>
<dbReference type="EMBL" id="FQVU01000001">
    <property type="protein sequence ID" value="SHF61074.1"/>
    <property type="molecule type" value="Genomic_DNA"/>
</dbReference>
<dbReference type="Proteomes" id="UP000186132">
    <property type="component" value="Unassembled WGS sequence"/>
</dbReference>
<dbReference type="Pfam" id="PF21645">
    <property type="entry name" value="FakA-like_M"/>
    <property type="match status" value="1"/>
</dbReference>
<name>A0A1M5D2C1_9ACTN</name>
<dbReference type="PROSITE" id="PS51480">
    <property type="entry name" value="DHAL"/>
    <property type="match status" value="1"/>
</dbReference>
<feature type="region of interest" description="Disordered" evidence="1">
    <location>
        <begin position="230"/>
        <end position="249"/>
    </location>
</feature>
<reference evidence="3 4" key="1">
    <citation type="submission" date="2016-11" db="EMBL/GenBank/DDBJ databases">
        <authorList>
            <person name="Jaros S."/>
            <person name="Januszkiewicz K."/>
            <person name="Wedrychowicz H."/>
        </authorList>
    </citation>
    <scope>NUCLEOTIDE SEQUENCE [LARGE SCALE GENOMIC DNA]</scope>
    <source>
        <strain evidence="3 4">DSM 45627</strain>
    </source>
</reference>
<dbReference type="Pfam" id="PF02734">
    <property type="entry name" value="Dak2"/>
    <property type="match status" value="1"/>
</dbReference>
<dbReference type="Pfam" id="PF13684">
    <property type="entry name" value="FakA-like_C"/>
    <property type="match status" value="1"/>
</dbReference>
<dbReference type="STRING" id="1206085.SAMN05443575_0431"/>
<dbReference type="GO" id="GO:0006071">
    <property type="term" value="P:glycerol metabolic process"/>
    <property type="evidence" value="ECO:0007669"/>
    <property type="project" value="InterPro"/>
</dbReference>
<dbReference type="SMART" id="SM01121">
    <property type="entry name" value="Dak1_2"/>
    <property type="match status" value="1"/>
</dbReference>
<dbReference type="InterPro" id="IPR004007">
    <property type="entry name" value="DhaL_dom"/>
</dbReference>
<dbReference type="SUPFAM" id="SSF101473">
    <property type="entry name" value="DhaL-like"/>
    <property type="match status" value="1"/>
</dbReference>
<dbReference type="InterPro" id="IPR048394">
    <property type="entry name" value="FakA-like_M"/>
</dbReference>
<dbReference type="Gene3D" id="1.25.40.340">
    <property type="match status" value="1"/>
</dbReference>
<dbReference type="InterPro" id="IPR019986">
    <property type="entry name" value="YloV-like"/>
</dbReference>
<dbReference type="InterPro" id="IPR036117">
    <property type="entry name" value="DhaL_dom_sf"/>
</dbReference>
<proteinExistence type="predicted"/>
<dbReference type="InterPro" id="IPR033470">
    <property type="entry name" value="FakA-like_C"/>
</dbReference>
<accession>A0A1M5D2C1</accession>
<feature type="domain" description="DhaL" evidence="2">
    <location>
        <begin position="19"/>
        <end position="218"/>
    </location>
</feature>
<evidence type="ECO:0000256" key="1">
    <source>
        <dbReference type="SAM" id="MobiDB-lite"/>
    </source>
</evidence>
<organism evidence="3 4">
    <name type="scientific">Jatrophihabitans endophyticus</name>
    <dbReference type="NCBI Taxonomy" id="1206085"/>
    <lineage>
        <taxon>Bacteria</taxon>
        <taxon>Bacillati</taxon>
        <taxon>Actinomycetota</taxon>
        <taxon>Actinomycetes</taxon>
        <taxon>Jatrophihabitantales</taxon>
        <taxon>Jatrophihabitantaceae</taxon>
        <taxon>Jatrophihabitans</taxon>
    </lineage>
</organism>
<gene>
    <name evidence="3" type="ORF">SAMN05443575_0431</name>
</gene>
<keyword evidence="4" id="KW-1185">Reference proteome</keyword>
<dbReference type="SMART" id="SM01120">
    <property type="entry name" value="Dak2"/>
    <property type="match status" value="1"/>
</dbReference>
<protein>
    <recommendedName>
        <fullName evidence="2">DhaL domain-containing protein</fullName>
    </recommendedName>
</protein>
<dbReference type="PANTHER" id="PTHR33434">
    <property type="entry name" value="DEGV DOMAIN-CONTAINING PROTEIN DR_1986-RELATED"/>
    <property type="match status" value="1"/>
</dbReference>
<evidence type="ECO:0000259" key="2">
    <source>
        <dbReference type="PROSITE" id="PS51480"/>
    </source>
</evidence>
<dbReference type="AlphaFoldDB" id="A0A1M5D2C1"/>
<dbReference type="PANTHER" id="PTHR33434:SF4">
    <property type="entry name" value="PHOSPHATASE PROTEIN"/>
    <property type="match status" value="1"/>
</dbReference>
<dbReference type="InterPro" id="IPR050270">
    <property type="entry name" value="DegV_domain_contain"/>
</dbReference>